<evidence type="ECO:0000313" key="1">
    <source>
        <dbReference type="EMBL" id="EKE85656.1"/>
    </source>
</evidence>
<evidence type="ECO:0000313" key="2">
    <source>
        <dbReference type="Proteomes" id="UP000006759"/>
    </source>
</evidence>
<reference evidence="1 2" key="1">
    <citation type="submission" date="2012-08" db="EMBL/GenBank/DDBJ databases">
        <title>Comparative Sequence Analysis of H. pylori isolates.</title>
        <authorList>
            <person name="Blanchard T.G."/>
            <person name="Czinn S.J."/>
            <person name="McCracken C.M."/>
            <person name="Abolude K.A."/>
            <person name="Shefchek K.S."/>
            <person name="Maroo A.M."/>
            <person name="Santana-Cruz I.S."/>
            <person name="Tallon L.J."/>
            <person name="Ficke F.W.F."/>
        </authorList>
    </citation>
    <scope>NUCLEOTIDE SEQUENCE [LARGE SCALE GENOMIC DNA]</scope>
    <source>
        <strain evidence="1 2">R036d</strain>
    </source>
</reference>
<dbReference type="PATRIC" id="fig|1145113.3.peg.795"/>
<name>K2JQB4_HELPX</name>
<dbReference type="Proteomes" id="UP000006759">
    <property type="component" value="Unassembled WGS sequence"/>
</dbReference>
<organism evidence="1 2">
    <name type="scientific">Helicobacter pylori R036d</name>
    <dbReference type="NCBI Taxonomy" id="1145113"/>
    <lineage>
        <taxon>Bacteria</taxon>
        <taxon>Pseudomonadati</taxon>
        <taxon>Campylobacterota</taxon>
        <taxon>Epsilonproteobacteria</taxon>
        <taxon>Campylobacterales</taxon>
        <taxon>Helicobacteraceae</taxon>
        <taxon>Helicobacter</taxon>
    </lineage>
</organism>
<proteinExistence type="predicted"/>
<protein>
    <submittedName>
        <fullName evidence="1">Uncharacterized protein</fullName>
    </submittedName>
</protein>
<comment type="caution">
    <text evidence="1">The sequence shown here is derived from an EMBL/GenBank/DDBJ whole genome shotgun (WGS) entry which is preliminary data.</text>
</comment>
<dbReference type="AlphaFoldDB" id="K2JQB4"/>
<sequence length="40" mass="4699">MQTLYFLQTTPLKPLDEFSKRPPNGIGFVGYAQKFLYNQF</sequence>
<accession>K2JQB4</accession>
<dbReference type="EMBL" id="AMOT01000004">
    <property type="protein sequence ID" value="EKE85656.1"/>
    <property type="molecule type" value="Genomic_DNA"/>
</dbReference>
<gene>
    <name evidence="1" type="ORF">OUI_0810</name>
</gene>